<keyword evidence="1" id="KW-1133">Transmembrane helix</keyword>
<evidence type="ECO:0000313" key="3">
    <source>
        <dbReference type="Proteomes" id="UP000887013"/>
    </source>
</evidence>
<evidence type="ECO:0000256" key="1">
    <source>
        <dbReference type="SAM" id="Phobius"/>
    </source>
</evidence>
<organism evidence="2 3">
    <name type="scientific">Nephila pilipes</name>
    <name type="common">Giant wood spider</name>
    <name type="synonym">Nephila maculata</name>
    <dbReference type="NCBI Taxonomy" id="299642"/>
    <lineage>
        <taxon>Eukaryota</taxon>
        <taxon>Metazoa</taxon>
        <taxon>Ecdysozoa</taxon>
        <taxon>Arthropoda</taxon>
        <taxon>Chelicerata</taxon>
        <taxon>Arachnida</taxon>
        <taxon>Araneae</taxon>
        <taxon>Araneomorphae</taxon>
        <taxon>Entelegynae</taxon>
        <taxon>Araneoidea</taxon>
        <taxon>Nephilidae</taxon>
        <taxon>Nephila</taxon>
    </lineage>
</organism>
<accession>A0A8X6TTB5</accession>
<keyword evidence="1" id="KW-0472">Membrane</keyword>
<evidence type="ECO:0000313" key="2">
    <source>
        <dbReference type="EMBL" id="GFT53833.1"/>
    </source>
</evidence>
<keyword evidence="1" id="KW-0812">Transmembrane</keyword>
<dbReference type="EMBL" id="BMAW01017409">
    <property type="protein sequence ID" value="GFT53833.1"/>
    <property type="molecule type" value="Genomic_DNA"/>
</dbReference>
<reference evidence="2" key="1">
    <citation type="submission" date="2020-08" db="EMBL/GenBank/DDBJ databases">
        <title>Multicomponent nature underlies the extraordinary mechanical properties of spider dragline silk.</title>
        <authorList>
            <person name="Kono N."/>
            <person name="Nakamura H."/>
            <person name="Mori M."/>
            <person name="Yoshida Y."/>
            <person name="Ohtoshi R."/>
            <person name="Malay A.D."/>
            <person name="Moran D.A.P."/>
            <person name="Tomita M."/>
            <person name="Numata K."/>
            <person name="Arakawa K."/>
        </authorList>
    </citation>
    <scope>NUCLEOTIDE SEQUENCE</scope>
</reference>
<dbReference type="Proteomes" id="UP000887013">
    <property type="component" value="Unassembled WGS sequence"/>
</dbReference>
<name>A0A8X6TTB5_NEPPI</name>
<keyword evidence="3" id="KW-1185">Reference proteome</keyword>
<sequence>MLVTRGCLNGNRMEMLREKERRQIVWYLREGGERERIESDLFCGFGFFVSVFVSIELVLVTLGNGGVTRSAEIRIVKGKSSGFKIDFYRELKG</sequence>
<gene>
    <name evidence="2" type="ORF">NPIL_578411</name>
</gene>
<feature type="transmembrane region" description="Helical" evidence="1">
    <location>
        <begin position="41"/>
        <end position="62"/>
    </location>
</feature>
<proteinExistence type="predicted"/>
<comment type="caution">
    <text evidence="2">The sequence shown here is derived from an EMBL/GenBank/DDBJ whole genome shotgun (WGS) entry which is preliminary data.</text>
</comment>
<protein>
    <submittedName>
        <fullName evidence="2">Uncharacterized protein</fullName>
    </submittedName>
</protein>
<dbReference type="AlphaFoldDB" id="A0A8X6TTB5"/>